<keyword evidence="5" id="KW-1185">Reference proteome</keyword>
<evidence type="ECO:0000256" key="1">
    <source>
        <dbReference type="ARBA" id="ARBA00023122"/>
    </source>
</evidence>
<reference evidence="4" key="1">
    <citation type="submission" date="2022-03" db="EMBL/GenBank/DDBJ databases">
        <title>Fererhizobium litorale gen. nov., sp. nov., isolated from sandy sediments of the Sea of Japan seashore.</title>
        <authorList>
            <person name="Romanenko L."/>
            <person name="Kurilenko V."/>
            <person name="Otstavnykh N."/>
            <person name="Svetashev V."/>
            <person name="Tekutyeva L."/>
            <person name="Isaeva M."/>
            <person name="Mikhailov V."/>
        </authorList>
    </citation>
    <scope>NUCLEOTIDE SEQUENCE</scope>
    <source>
        <strain evidence="4">KMM 9576</strain>
    </source>
</reference>
<name>A0AAE3QG72_9HYPH</name>
<feature type="domain" description="CBS" evidence="3">
    <location>
        <begin position="8"/>
        <end position="67"/>
    </location>
</feature>
<dbReference type="PANTHER" id="PTHR43080:SF2">
    <property type="entry name" value="CBS DOMAIN-CONTAINING PROTEIN"/>
    <property type="match status" value="1"/>
</dbReference>
<protein>
    <submittedName>
        <fullName evidence="4">CBS domain-containing protein</fullName>
    </submittedName>
</protein>
<sequence>MSVQAILGEKGCQVVTATRDATVKDACRLLHANHIGAVVIVDSERRIEGIFTERDVVAAISGRGEDSLEEPLAKAMWRNVYCCGRDTSVNTLMDMMNKHKARHLPVESNGRLAGIVSIGDAVRHHIRAIEYEAEYIRSYIAS</sequence>
<feature type="domain" description="CBS" evidence="3">
    <location>
        <begin position="76"/>
        <end position="132"/>
    </location>
</feature>
<dbReference type="SUPFAM" id="SSF54631">
    <property type="entry name" value="CBS-domain pair"/>
    <property type="match status" value="1"/>
</dbReference>
<dbReference type="InterPro" id="IPR044725">
    <property type="entry name" value="CBSX3_CBS_dom"/>
</dbReference>
<keyword evidence="1 2" id="KW-0129">CBS domain</keyword>
<dbReference type="InterPro" id="IPR046342">
    <property type="entry name" value="CBS_dom_sf"/>
</dbReference>
<dbReference type="InterPro" id="IPR051257">
    <property type="entry name" value="Diverse_CBS-Domain"/>
</dbReference>
<dbReference type="PANTHER" id="PTHR43080">
    <property type="entry name" value="CBS DOMAIN-CONTAINING PROTEIN CBSX3, MITOCHONDRIAL"/>
    <property type="match status" value="1"/>
</dbReference>
<comment type="caution">
    <text evidence="4">The sequence shown here is derived from an EMBL/GenBank/DDBJ whole genome shotgun (WGS) entry which is preliminary data.</text>
</comment>
<evidence type="ECO:0000259" key="3">
    <source>
        <dbReference type="PROSITE" id="PS51371"/>
    </source>
</evidence>
<dbReference type="InterPro" id="IPR000644">
    <property type="entry name" value="CBS_dom"/>
</dbReference>
<accession>A0AAE3QG72</accession>
<organism evidence="4 5">
    <name type="scientific">Ferirhizobium litorale</name>
    <dbReference type="NCBI Taxonomy" id="2927786"/>
    <lineage>
        <taxon>Bacteria</taxon>
        <taxon>Pseudomonadati</taxon>
        <taxon>Pseudomonadota</taxon>
        <taxon>Alphaproteobacteria</taxon>
        <taxon>Hyphomicrobiales</taxon>
        <taxon>Rhizobiaceae</taxon>
        <taxon>Ferirhizobium</taxon>
    </lineage>
</organism>
<proteinExistence type="predicted"/>
<dbReference type="Pfam" id="PF00571">
    <property type="entry name" value="CBS"/>
    <property type="match status" value="2"/>
</dbReference>
<evidence type="ECO:0000256" key="2">
    <source>
        <dbReference type="PROSITE-ProRule" id="PRU00703"/>
    </source>
</evidence>
<dbReference type="EMBL" id="JALDYZ010000028">
    <property type="protein sequence ID" value="MDI7925222.1"/>
    <property type="molecule type" value="Genomic_DNA"/>
</dbReference>
<dbReference type="SMART" id="SM00116">
    <property type="entry name" value="CBS"/>
    <property type="match status" value="2"/>
</dbReference>
<dbReference type="RefSeq" id="WP_311789645.1">
    <property type="nucleotide sequence ID" value="NZ_JALDYY010000037.1"/>
</dbReference>
<evidence type="ECO:0000313" key="4">
    <source>
        <dbReference type="EMBL" id="MDI7925222.1"/>
    </source>
</evidence>
<dbReference type="Gene3D" id="3.10.580.10">
    <property type="entry name" value="CBS-domain"/>
    <property type="match status" value="1"/>
</dbReference>
<dbReference type="Proteomes" id="UP001161580">
    <property type="component" value="Unassembled WGS sequence"/>
</dbReference>
<dbReference type="AlphaFoldDB" id="A0AAE3QG72"/>
<dbReference type="PROSITE" id="PS51371">
    <property type="entry name" value="CBS"/>
    <property type="match status" value="2"/>
</dbReference>
<dbReference type="CDD" id="cd04623">
    <property type="entry name" value="CBS_pair_bac_euk"/>
    <property type="match status" value="1"/>
</dbReference>
<gene>
    <name evidence="4" type="ORF">MRS75_24580</name>
</gene>
<evidence type="ECO:0000313" key="5">
    <source>
        <dbReference type="Proteomes" id="UP001161580"/>
    </source>
</evidence>